<dbReference type="Proteomes" id="UP001437256">
    <property type="component" value="Unassembled WGS sequence"/>
</dbReference>
<comment type="caution">
    <text evidence="3">The sequence shown here is derived from an EMBL/GenBank/DDBJ whole genome shotgun (WGS) entry which is preliminary data.</text>
</comment>
<evidence type="ECO:0000256" key="1">
    <source>
        <dbReference type="SAM" id="MobiDB-lite"/>
    </source>
</evidence>
<dbReference type="PANTHER" id="PTHR23025:SF3">
    <property type="entry name" value="HORMONE-SENSITIVE LIPASE"/>
    <property type="match status" value="1"/>
</dbReference>
<dbReference type="SUPFAM" id="SSF53474">
    <property type="entry name" value="alpha/beta-Hydrolases"/>
    <property type="match status" value="1"/>
</dbReference>
<protein>
    <recommendedName>
        <fullName evidence="2">Alpha/beta hydrolase fold-3 domain-containing protein</fullName>
    </recommendedName>
</protein>
<feature type="domain" description="Alpha/beta hydrolase fold-3" evidence="2">
    <location>
        <begin position="190"/>
        <end position="314"/>
    </location>
</feature>
<evidence type="ECO:0000313" key="4">
    <source>
        <dbReference type="Proteomes" id="UP001437256"/>
    </source>
</evidence>
<name>A0ABR3A660_9AGAR</name>
<keyword evidence="4" id="KW-1185">Reference proteome</keyword>
<evidence type="ECO:0000313" key="3">
    <source>
        <dbReference type="EMBL" id="KAL0068819.1"/>
    </source>
</evidence>
<reference evidence="3 4" key="1">
    <citation type="submission" date="2024-05" db="EMBL/GenBank/DDBJ databases">
        <title>A draft genome resource for the thread blight pathogen Marasmius tenuissimus strain MS-2.</title>
        <authorList>
            <person name="Yulfo-Soto G.E."/>
            <person name="Baruah I.K."/>
            <person name="Amoako-Attah I."/>
            <person name="Bukari Y."/>
            <person name="Meinhardt L.W."/>
            <person name="Bailey B.A."/>
            <person name="Cohen S.P."/>
        </authorList>
    </citation>
    <scope>NUCLEOTIDE SEQUENCE [LARGE SCALE GENOMIC DNA]</scope>
    <source>
        <strain evidence="3 4">MS-2</strain>
    </source>
</reference>
<dbReference type="Gene3D" id="3.40.50.1820">
    <property type="entry name" value="alpha/beta hydrolase"/>
    <property type="match status" value="2"/>
</dbReference>
<gene>
    <name evidence="3" type="ORF">AAF712_004149</name>
</gene>
<feature type="domain" description="Alpha/beta hydrolase fold-3" evidence="2">
    <location>
        <begin position="489"/>
        <end position="571"/>
    </location>
</feature>
<dbReference type="InterPro" id="IPR029058">
    <property type="entry name" value="AB_hydrolase_fold"/>
</dbReference>
<feature type="region of interest" description="Disordered" evidence="1">
    <location>
        <begin position="700"/>
        <end position="748"/>
    </location>
</feature>
<accession>A0ABR3A660</accession>
<sequence length="765" mass="85796">MLQRFSPWQIILSTLTAAYAMRNLDKILGLSCEWRSLGSQAPSFNSQFAALSTRTASKTVLSRILPGYVDCDRTGCWVCYSALYSAEMDRLRDICSVLFSVYYIIYANEADEKLRRFRAVPTVEMLRATWEKTSNPYIKLFTSLRLPSLPTRRKILLPRPKSSNYQRPITAHLFYASPIESLRDATELILDFPGGGFICMTPEHHDERLALWAVNTRRPVLSIDYGKAPEYPYPFAVDEAFDTYRVLVESNGAILGMSGKQLDIVISGDSAGATMAANVVIKTLEHNATNPTRALPMPLALLLNYAALDFNFASWMTQENLRILRSEQSSGNLQGLTEQKDHLSHISPLSMVDDSGTWSRSKRPKRQGSWRETIRGFTGTFDEGDVAVKDPSSTSNRRPRMRRSSSALRTSPQDDSHGGSDMGASLYRREQDKPLHERVKYHHEAVSSDKKQQELSAAVLEADEKAAIAKKGGSGSRKEPLGTRLTLTSRTGYFQDRIVTPSMMRAMALLYVGPYRNPDFATNYYISPLLAPSELLAKFPPLLLFCGEADPFNDDSILLAGRVREAKRARKIELDLALSGKSARFGEDLRMSVAEPTSAEDAARMREERERLMNEEDWVQLTLFAGWSHGYLQMSTLMWEAKAVVEDQADCIDDAFSRYRSTRTSDAESSISVNGRVSYNVGADSVEDFGITFTTKKYQGQNGRTSYDKEPEAPTLEDPAETTGTESLNVDEENGAKPARPQAGHKISETELMRRRRLLDAHIFE</sequence>
<dbReference type="EMBL" id="JBBXMP010000016">
    <property type="protein sequence ID" value="KAL0068819.1"/>
    <property type="molecule type" value="Genomic_DNA"/>
</dbReference>
<dbReference type="InterPro" id="IPR013094">
    <property type="entry name" value="AB_hydrolase_3"/>
</dbReference>
<dbReference type="Pfam" id="PF07859">
    <property type="entry name" value="Abhydrolase_3"/>
    <property type="match status" value="2"/>
</dbReference>
<evidence type="ECO:0000259" key="2">
    <source>
        <dbReference type="Pfam" id="PF07859"/>
    </source>
</evidence>
<feature type="region of interest" description="Disordered" evidence="1">
    <location>
        <begin position="341"/>
        <end position="425"/>
    </location>
</feature>
<dbReference type="PANTHER" id="PTHR23025">
    <property type="entry name" value="TRIACYLGLYCEROL LIPASE"/>
    <property type="match status" value="1"/>
</dbReference>
<proteinExistence type="predicted"/>
<organism evidence="3 4">
    <name type="scientific">Marasmius tenuissimus</name>
    <dbReference type="NCBI Taxonomy" id="585030"/>
    <lineage>
        <taxon>Eukaryota</taxon>
        <taxon>Fungi</taxon>
        <taxon>Dikarya</taxon>
        <taxon>Basidiomycota</taxon>
        <taxon>Agaricomycotina</taxon>
        <taxon>Agaricomycetes</taxon>
        <taxon>Agaricomycetidae</taxon>
        <taxon>Agaricales</taxon>
        <taxon>Marasmiineae</taxon>
        <taxon>Marasmiaceae</taxon>
        <taxon>Marasmius</taxon>
    </lineage>
</organism>